<accession>A0A5C1E8L4</accession>
<dbReference type="GO" id="GO:0005886">
    <property type="term" value="C:plasma membrane"/>
    <property type="evidence" value="ECO:0007669"/>
    <property type="project" value="UniProtKB-SubCell"/>
</dbReference>
<feature type="transmembrane region" description="Helical" evidence="10">
    <location>
        <begin position="52"/>
        <end position="77"/>
    </location>
</feature>
<feature type="transmembrane region" description="Helical" evidence="10">
    <location>
        <begin position="348"/>
        <end position="367"/>
    </location>
</feature>
<gene>
    <name evidence="11" type="primary">matE</name>
    <name evidence="11" type="ORF">OTERR_17470</name>
</gene>
<dbReference type="EMBL" id="CP022579">
    <property type="protein sequence ID" value="QEL65223.1"/>
    <property type="molecule type" value="Genomic_DNA"/>
</dbReference>
<name>A0A5C1E8L4_9RHOO</name>
<dbReference type="PANTHER" id="PTHR43298">
    <property type="entry name" value="MULTIDRUG RESISTANCE PROTEIN NORM-RELATED"/>
    <property type="match status" value="1"/>
</dbReference>
<dbReference type="InterPro" id="IPR048279">
    <property type="entry name" value="MdtK-like"/>
</dbReference>
<organism evidence="11 12">
    <name type="scientific">Oryzomicrobium terrae</name>
    <dbReference type="NCBI Taxonomy" id="1735038"/>
    <lineage>
        <taxon>Bacteria</taxon>
        <taxon>Pseudomonadati</taxon>
        <taxon>Pseudomonadota</taxon>
        <taxon>Betaproteobacteria</taxon>
        <taxon>Rhodocyclales</taxon>
        <taxon>Rhodocyclaceae</taxon>
        <taxon>Oryzomicrobium</taxon>
    </lineage>
</organism>
<evidence type="ECO:0000256" key="7">
    <source>
        <dbReference type="ARBA" id="ARBA00023065"/>
    </source>
</evidence>
<dbReference type="GO" id="GO:0006811">
    <property type="term" value="P:monoatomic ion transport"/>
    <property type="evidence" value="ECO:0007669"/>
    <property type="project" value="UniProtKB-KW"/>
</dbReference>
<evidence type="ECO:0000256" key="8">
    <source>
        <dbReference type="ARBA" id="ARBA00023136"/>
    </source>
</evidence>
<evidence type="ECO:0000256" key="3">
    <source>
        <dbReference type="ARBA" id="ARBA00022449"/>
    </source>
</evidence>
<protein>
    <recommendedName>
        <fullName evidence="9">Multidrug-efflux transporter</fullName>
    </recommendedName>
</protein>
<dbReference type="KEGG" id="otr:OTERR_17470"/>
<keyword evidence="6 10" id="KW-1133">Transmembrane helix</keyword>
<feature type="transmembrane region" description="Helical" evidence="10">
    <location>
        <begin position="388"/>
        <end position="407"/>
    </location>
</feature>
<evidence type="ECO:0000256" key="4">
    <source>
        <dbReference type="ARBA" id="ARBA00022475"/>
    </source>
</evidence>
<feature type="transmembrane region" description="Helical" evidence="10">
    <location>
        <begin position="419"/>
        <end position="442"/>
    </location>
</feature>
<evidence type="ECO:0000256" key="2">
    <source>
        <dbReference type="ARBA" id="ARBA00022448"/>
    </source>
</evidence>
<evidence type="ECO:0000256" key="9">
    <source>
        <dbReference type="ARBA" id="ARBA00031636"/>
    </source>
</evidence>
<comment type="subcellular location">
    <subcellularLocation>
        <location evidence="1">Cell inner membrane</location>
        <topology evidence="1">Multi-pass membrane protein</topology>
    </subcellularLocation>
</comment>
<evidence type="ECO:0000256" key="10">
    <source>
        <dbReference type="SAM" id="Phobius"/>
    </source>
</evidence>
<dbReference type="InterPro" id="IPR002528">
    <property type="entry name" value="MATE_fam"/>
</dbReference>
<keyword evidence="12" id="KW-1185">Reference proteome</keyword>
<proteinExistence type="predicted"/>
<dbReference type="Proteomes" id="UP000323671">
    <property type="component" value="Chromosome"/>
</dbReference>
<feature type="transmembrane region" description="Helical" evidence="10">
    <location>
        <begin position="283"/>
        <end position="305"/>
    </location>
</feature>
<dbReference type="Pfam" id="PF01554">
    <property type="entry name" value="MatE"/>
    <property type="match status" value="2"/>
</dbReference>
<sequence>MLRTTRPLAWQIAQLAWPVLIAQLASIGMMVADTVIVGRAGTEDLAAVAVGSGIYVSVALALAGVVQALAPVVAHLVGAQKVSEIGPMVRQGVWLVLLLAVVGALVLHFPGPLLGWAELAPAIEAKARAYMNVLILALPAGLGYRAFAAVANAVGRPKPLMVIALVETVSHALLAWLLVGGHLTGTPLGAVGAAISQTFCVWVALGASLLVMLKGEVYRPYNIFRRLEGIHWGRQGELLRLGVPMGFSYLVEISAFTLMAVFVARLGAETVAGHRIVANLSALTYMLPLSLAIATSALVGQAVGAQDEIRARRTAMAGLWLACGLSVLMGGALWLAREAVVAPVSSDPQVRAVAVALVIYIAVYQFCDAAQTIAAFALRGYKVTFVPLLMHITCFWGIGLGGGYWLAFQAPVPQGVAGFWQAAVAATVAASVLLGGLLVMVIRSRRRSA</sequence>
<feature type="transmembrane region" description="Helical" evidence="10">
    <location>
        <begin position="238"/>
        <end position="263"/>
    </location>
</feature>
<feature type="transmembrane region" description="Helical" evidence="10">
    <location>
        <begin position="12"/>
        <end position="32"/>
    </location>
</feature>
<feature type="transmembrane region" description="Helical" evidence="10">
    <location>
        <begin position="191"/>
        <end position="217"/>
    </location>
</feature>
<dbReference type="NCBIfam" id="TIGR00797">
    <property type="entry name" value="matE"/>
    <property type="match status" value="1"/>
</dbReference>
<dbReference type="PIRSF" id="PIRSF006603">
    <property type="entry name" value="DinF"/>
    <property type="match status" value="1"/>
</dbReference>
<keyword evidence="2" id="KW-0813">Transport</keyword>
<keyword evidence="3" id="KW-0050">Antiport</keyword>
<evidence type="ECO:0000256" key="5">
    <source>
        <dbReference type="ARBA" id="ARBA00022692"/>
    </source>
</evidence>
<dbReference type="GO" id="GO:0015297">
    <property type="term" value="F:antiporter activity"/>
    <property type="evidence" value="ECO:0007669"/>
    <property type="project" value="UniProtKB-KW"/>
</dbReference>
<dbReference type="InterPro" id="IPR050222">
    <property type="entry name" value="MATE_MdtK"/>
</dbReference>
<keyword evidence="8 10" id="KW-0472">Membrane</keyword>
<evidence type="ECO:0000313" key="11">
    <source>
        <dbReference type="EMBL" id="QEL65223.1"/>
    </source>
</evidence>
<keyword evidence="7" id="KW-0406">Ion transport</keyword>
<dbReference type="GO" id="GO:0042910">
    <property type="term" value="F:xenobiotic transmembrane transporter activity"/>
    <property type="evidence" value="ECO:0007669"/>
    <property type="project" value="InterPro"/>
</dbReference>
<keyword evidence="4" id="KW-1003">Cell membrane</keyword>
<evidence type="ECO:0000256" key="1">
    <source>
        <dbReference type="ARBA" id="ARBA00004429"/>
    </source>
</evidence>
<feature type="transmembrane region" description="Helical" evidence="10">
    <location>
        <begin position="89"/>
        <end position="109"/>
    </location>
</feature>
<evidence type="ECO:0000313" key="12">
    <source>
        <dbReference type="Proteomes" id="UP000323671"/>
    </source>
</evidence>
<dbReference type="AlphaFoldDB" id="A0A5C1E8L4"/>
<evidence type="ECO:0000256" key="6">
    <source>
        <dbReference type="ARBA" id="ARBA00022989"/>
    </source>
</evidence>
<keyword evidence="5 10" id="KW-0812">Transmembrane</keyword>
<feature type="transmembrane region" description="Helical" evidence="10">
    <location>
        <begin position="160"/>
        <end position="179"/>
    </location>
</feature>
<dbReference type="CDD" id="cd13131">
    <property type="entry name" value="MATE_NorM_like"/>
    <property type="match status" value="1"/>
</dbReference>
<dbReference type="RefSeq" id="WP_149425530.1">
    <property type="nucleotide sequence ID" value="NZ_CP022579.1"/>
</dbReference>
<reference evidence="11 12" key="1">
    <citation type="submission" date="2017-07" db="EMBL/GenBank/DDBJ databases">
        <title>Complete genome sequence of Oryzomicrobium terrae TPP412.</title>
        <authorList>
            <person name="Chiu L.-W."/>
            <person name="Lo K.-J."/>
            <person name="Tsai Y.-M."/>
            <person name="Lin S.-S."/>
            <person name="Kuo C.-H."/>
            <person name="Liu C.-T."/>
        </authorList>
    </citation>
    <scope>NUCLEOTIDE SEQUENCE [LARGE SCALE GENOMIC DNA]</scope>
    <source>
        <strain evidence="11 12">TPP412</strain>
    </source>
</reference>
<feature type="transmembrane region" description="Helical" evidence="10">
    <location>
        <begin position="129"/>
        <end position="148"/>
    </location>
</feature>
<dbReference type="PANTHER" id="PTHR43298:SF2">
    <property type="entry name" value="FMN_FAD EXPORTER YEEO-RELATED"/>
    <property type="match status" value="1"/>
</dbReference>
<feature type="transmembrane region" description="Helical" evidence="10">
    <location>
        <begin position="317"/>
        <end position="336"/>
    </location>
</feature>